<dbReference type="InterPro" id="IPR036388">
    <property type="entry name" value="WH-like_DNA-bd_sf"/>
</dbReference>
<accession>A0A7I7S2C5</accession>
<reference evidence="5 6" key="1">
    <citation type="journal article" date="2019" name="Emerg. Microbes Infect.">
        <title>Comprehensive subspecies identification of 175 nontuberculous mycobacteria species based on 7547 genomic profiles.</title>
        <authorList>
            <person name="Matsumoto Y."/>
            <person name="Kinjo T."/>
            <person name="Motooka D."/>
            <person name="Nabeya D."/>
            <person name="Jung N."/>
            <person name="Uechi K."/>
            <person name="Horii T."/>
            <person name="Iida T."/>
            <person name="Fujita J."/>
            <person name="Nakamura S."/>
        </authorList>
    </citation>
    <scope>NUCLEOTIDE SEQUENCE [LARGE SCALE GENOMIC DNA]</scope>
    <source>
        <strain evidence="5 6">JCM 18538</strain>
    </source>
</reference>
<dbReference type="InterPro" id="IPR000524">
    <property type="entry name" value="Tscrpt_reg_HTH_GntR"/>
</dbReference>
<evidence type="ECO:0000256" key="3">
    <source>
        <dbReference type="ARBA" id="ARBA00023163"/>
    </source>
</evidence>
<dbReference type="PANTHER" id="PTHR43537">
    <property type="entry name" value="TRANSCRIPTIONAL REGULATOR, GNTR FAMILY"/>
    <property type="match status" value="1"/>
</dbReference>
<dbReference type="SUPFAM" id="SSF46785">
    <property type="entry name" value="Winged helix' DNA-binding domain"/>
    <property type="match status" value="1"/>
</dbReference>
<dbReference type="Proteomes" id="UP000467428">
    <property type="component" value="Chromosome"/>
</dbReference>
<dbReference type="SMART" id="SM00345">
    <property type="entry name" value="HTH_GNTR"/>
    <property type="match status" value="1"/>
</dbReference>
<gene>
    <name evidence="5" type="ORF">MARA_39040</name>
</gene>
<dbReference type="GO" id="GO:0003700">
    <property type="term" value="F:DNA-binding transcription factor activity"/>
    <property type="evidence" value="ECO:0007669"/>
    <property type="project" value="InterPro"/>
</dbReference>
<dbReference type="PROSITE" id="PS50949">
    <property type="entry name" value="HTH_GNTR"/>
    <property type="match status" value="1"/>
</dbReference>
<dbReference type="EMBL" id="AP022593">
    <property type="protein sequence ID" value="BBY50436.1"/>
    <property type="molecule type" value="Genomic_DNA"/>
</dbReference>
<proteinExistence type="predicted"/>
<geneLocation type="plasmid" evidence="6">
    <name>pjcm18538 dna</name>
</geneLocation>
<evidence type="ECO:0000259" key="4">
    <source>
        <dbReference type="PROSITE" id="PS50949"/>
    </source>
</evidence>
<dbReference type="SMART" id="SM00895">
    <property type="entry name" value="FCD"/>
    <property type="match status" value="1"/>
</dbReference>
<dbReference type="Pfam" id="PF07729">
    <property type="entry name" value="FCD"/>
    <property type="match status" value="1"/>
</dbReference>
<dbReference type="GO" id="GO:0003677">
    <property type="term" value="F:DNA binding"/>
    <property type="evidence" value="ECO:0007669"/>
    <property type="project" value="UniProtKB-KW"/>
</dbReference>
<dbReference type="Gene3D" id="1.10.10.10">
    <property type="entry name" value="Winged helix-like DNA-binding domain superfamily/Winged helix DNA-binding domain"/>
    <property type="match status" value="1"/>
</dbReference>
<keyword evidence="3" id="KW-0804">Transcription</keyword>
<dbReference type="InterPro" id="IPR008920">
    <property type="entry name" value="TF_FadR/GntR_C"/>
</dbReference>
<keyword evidence="6" id="KW-1185">Reference proteome</keyword>
<feature type="domain" description="HTH gntR-type" evidence="4">
    <location>
        <begin position="33"/>
        <end position="101"/>
    </location>
</feature>
<keyword evidence="2" id="KW-0238">DNA-binding</keyword>
<dbReference type="KEGG" id="marz:MARA_39040"/>
<evidence type="ECO:0000313" key="6">
    <source>
        <dbReference type="Proteomes" id="UP000467428"/>
    </source>
</evidence>
<dbReference type="AlphaFoldDB" id="A0A7I7S2C5"/>
<keyword evidence="1" id="KW-0805">Transcription regulation</keyword>
<protein>
    <submittedName>
        <fullName evidence="5">GntR family transcriptional regulator</fullName>
    </submittedName>
</protein>
<dbReference type="InterPro" id="IPR036390">
    <property type="entry name" value="WH_DNA-bd_sf"/>
</dbReference>
<name>A0A7I7S2C5_9MYCO</name>
<dbReference type="CDD" id="cd07377">
    <property type="entry name" value="WHTH_GntR"/>
    <property type="match status" value="1"/>
</dbReference>
<organism evidence="5 6">
    <name type="scientific">Mycolicibacterium arabiense</name>
    <dbReference type="NCBI Taxonomy" id="1286181"/>
    <lineage>
        <taxon>Bacteria</taxon>
        <taxon>Bacillati</taxon>
        <taxon>Actinomycetota</taxon>
        <taxon>Actinomycetes</taxon>
        <taxon>Mycobacteriales</taxon>
        <taxon>Mycobacteriaceae</taxon>
        <taxon>Mycolicibacterium</taxon>
    </lineage>
</organism>
<evidence type="ECO:0000313" key="5">
    <source>
        <dbReference type="EMBL" id="BBY50436.1"/>
    </source>
</evidence>
<dbReference type="Gene3D" id="1.20.120.530">
    <property type="entry name" value="GntR ligand-binding domain-like"/>
    <property type="match status" value="1"/>
</dbReference>
<evidence type="ECO:0000256" key="2">
    <source>
        <dbReference type="ARBA" id="ARBA00023125"/>
    </source>
</evidence>
<sequence length="256" mass="28139">MVVIIPVTKLVCGIEEQRVSDTVAEQIRPVTRPRLYEVIVEQLCEHMATRDMKAGERLPPERELAAQLGVSRASLSQALVALEVQGILAVRHGDGAVLVRRPVGDSAIRALREHADRLPEVIEAREALEVKLAELAADRRSDEEMAAIDDALAIMEMEITEGERGVSGDEHFHQAITAAAHSPLLARLMGEISELVRETRIESLSQSERPRASLEGHRRIAEAVRRQDATAAGRAMAEHIRLVSDVALLRDDGRAT</sequence>
<evidence type="ECO:0000256" key="1">
    <source>
        <dbReference type="ARBA" id="ARBA00023015"/>
    </source>
</evidence>
<dbReference type="SUPFAM" id="SSF48008">
    <property type="entry name" value="GntR ligand-binding domain-like"/>
    <property type="match status" value="1"/>
</dbReference>
<dbReference type="PANTHER" id="PTHR43537:SF5">
    <property type="entry name" value="UXU OPERON TRANSCRIPTIONAL REGULATOR"/>
    <property type="match status" value="1"/>
</dbReference>
<dbReference type="Pfam" id="PF00392">
    <property type="entry name" value="GntR"/>
    <property type="match status" value="1"/>
</dbReference>
<dbReference type="PRINTS" id="PR00035">
    <property type="entry name" value="HTHGNTR"/>
</dbReference>
<dbReference type="InterPro" id="IPR011711">
    <property type="entry name" value="GntR_C"/>
</dbReference>